<accession>A0ABR8PVY3</accession>
<dbReference type="InterPro" id="IPR029071">
    <property type="entry name" value="Ubiquitin-like_domsf"/>
</dbReference>
<dbReference type="InterPro" id="IPR024962">
    <property type="entry name" value="YukD-like"/>
</dbReference>
<dbReference type="RefSeq" id="WP_143315319.1">
    <property type="nucleotide sequence ID" value="NZ_JACSRA010000022.1"/>
</dbReference>
<proteinExistence type="predicted"/>
<keyword evidence="2" id="KW-1185">Reference proteome</keyword>
<gene>
    <name evidence="1" type="ORF">H9661_13225</name>
</gene>
<comment type="caution">
    <text evidence="1">The sequence shown here is derived from an EMBL/GenBank/DDBJ whole genome shotgun (WGS) entry which is preliminary data.</text>
</comment>
<evidence type="ECO:0008006" key="3">
    <source>
        <dbReference type="Google" id="ProtNLM"/>
    </source>
</evidence>
<dbReference type="Proteomes" id="UP000627781">
    <property type="component" value="Unassembled WGS sequence"/>
</dbReference>
<protein>
    <recommendedName>
        <fullName evidence="3">YukD</fullName>
    </recommendedName>
</protein>
<organism evidence="1 2">
    <name type="scientific">Clostridium cibarium</name>
    <dbReference type="NCBI Taxonomy" id="2762247"/>
    <lineage>
        <taxon>Bacteria</taxon>
        <taxon>Bacillati</taxon>
        <taxon>Bacillota</taxon>
        <taxon>Clostridia</taxon>
        <taxon>Eubacteriales</taxon>
        <taxon>Clostridiaceae</taxon>
        <taxon>Clostridium</taxon>
    </lineage>
</organism>
<dbReference type="EMBL" id="JACSRA010000022">
    <property type="protein sequence ID" value="MBD7912318.1"/>
    <property type="molecule type" value="Genomic_DNA"/>
</dbReference>
<evidence type="ECO:0000313" key="2">
    <source>
        <dbReference type="Proteomes" id="UP000627781"/>
    </source>
</evidence>
<dbReference type="Pfam" id="PF08817">
    <property type="entry name" value="YukD"/>
    <property type="match status" value="1"/>
</dbReference>
<name>A0ABR8PVY3_9CLOT</name>
<dbReference type="SUPFAM" id="SSF54236">
    <property type="entry name" value="Ubiquitin-like"/>
    <property type="match status" value="1"/>
</dbReference>
<evidence type="ECO:0000313" key="1">
    <source>
        <dbReference type="EMBL" id="MBD7912318.1"/>
    </source>
</evidence>
<reference evidence="1 2" key="1">
    <citation type="submission" date="2020-08" db="EMBL/GenBank/DDBJ databases">
        <title>A Genomic Blueprint of the Chicken Gut Microbiome.</title>
        <authorList>
            <person name="Gilroy R."/>
            <person name="Ravi A."/>
            <person name="Getino M."/>
            <person name="Pursley I."/>
            <person name="Horton D.L."/>
            <person name="Alikhan N.-F."/>
            <person name="Baker D."/>
            <person name="Gharbi K."/>
            <person name="Hall N."/>
            <person name="Watson M."/>
            <person name="Adriaenssens E.M."/>
            <person name="Foster-Nyarko E."/>
            <person name="Jarju S."/>
            <person name="Secka A."/>
            <person name="Antonio M."/>
            <person name="Oren A."/>
            <person name="Chaudhuri R."/>
            <person name="La Ragione R.M."/>
            <person name="Hildebrand F."/>
            <person name="Pallen M.J."/>
        </authorList>
    </citation>
    <scope>NUCLEOTIDE SEQUENCE [LARGE SCALE GENOMIC DNA]</scope>
    <source>
        <strain evidence="1 2">Sa3CVN1</strain>
    </source>
</reference>
<sequence>MNKAIIRLYIHKRNKKVDIEVPLDITANDLVIALNKAYNLGINTDNMMEVYLKSENPIALLKGNRTLEDFKIRNGSIINITGEERDNFGQ</sequence>